<dbReference type="PANTHER" id="PTHR44757:SF2">
    <property type="entry name" value="BIOFILM ARCHITECTURE MAINTENANCE PROTEIN MBAA"/>
    <property type="match status" value="1"/>
</dbReference>
<dbReference type="Gene3D" id="3.30.450.20">
    <property type="entry name" value="PAS domain"/>
    <property type="match status" value="2"/>
</dbReference>
<dbReference type="InterPro" id="IPR035919">
    <property type="entry name" value="EAL_sf"/>
</dbReference>
<dbReference type="RefSeq" id="WP_039217671.1">
    <property type="nucleotide sequence ID" value="NZ_JWLW01000009.1"/>
</dbReference>
<dbReference type="PANTHER" id="PTHR44757">
    <property type="entry name" value="DIGUANYLATE CYCLASE DGCP"/>
    <property type="match status" value="1"/>
</dbReference>
<dbReference type="Pfam" id="PF00990">
    <property type="entry name" value="GGDEF"/>
    <property type="match status" value="1"/>
</dbReference>
<dbReference type="PROSITE" id="PS50883">
    <property type="entry name" value="EAL"/>
    <property type="match status" value="1"/>
</dbReference>
<evidence type="ECO:0000313" key="6">
    <source>
        <dbReference type="Proteomes" id="UP000031197"/>
    </source>
</evidence>
<dbReference type="PROSITE" id="PS50887">
    <property type="entry name" value="GGDEF"/>
    <property type="match status" value="1"/>
</dbReference>
<dbReference type="CDD" id="cd01949">
    <property type="entry name" value="GGDEF"/>
    <property type="match status" value="1"/>
</dbReference>
<proteinExistence type="predicted"/>
<sequence length="722" mass="81541">MSDGTTHSTPSGSDRAALLERRLKRERNAREQAEALLREKTQSLYATLQKSQSAQKDLELALWASQESFWNWEAENDIMEFRSFSLHSESVSTWSGTLIELLERVHEDDLDGLQFHWSMALHGNRDRIEFSFRLKLDSDFQWVRLRGRVLKRGKAGEALHIVGTTKDITQQRKAEQSFHLMASAFASSREPMLVLSPDLVITECNDAYIQLIAAPFKEQCIGLDFNQIFIAEKVDKVQLALDKQIRFESKVKTQNGEIKVVDISVALFETYQQTSSYLIATMRDISDRKRNEAKLRQLALHDELTGLSNRNSLRESISGLVQKEQHFILVFIDLDGFKAINDNAGHERGDIELQRVGALLTAIFGPIGEVGRWGGDEFIAVLPNQNVEEIAERSERLISQIEEDAITVKTSELRLSASIGIAEFPEHSDNLESLVQCADAAMYRAKELGKGQAFIYESGLYESMTQQVSMVNDLRRTVENHLLDFYIQGKYDLNGELKGGEVLCRWISGLHGVVSPAVFIPIAEEYKLDSAIGLQALEAACDYISIMESQQGDAIPLSVNISANQMLDPEFPNQAMSICMDNDVSPEFIELELTESVFIRDEKSALRALNTLRDHGFRLSLDDFGSGFSSLSYLRSFQFEVVKVDKSLIQGIHQDSKANALFNGLIAMLKSLQIDVVAEGVELESYLPFMEQADIQLMQGFYFDKPMPYDQFLARHTTEPNR</sequence>
<name>A0A0B3YDY4_9ALTE</name>
<dbReference type="SMART" id="SM00086">
    <property type="entry name" value="PAC"/>
    <property type="match status" value="2"/>
</dbReference>
<dbReference type="NCBIfam" id="TIGR00229">
    <property type="entry name" value="sensory_box"/>
    <property type="match status" value="1"/>
</dbReference>
<dbReference type="Gene3D" id="3.20.20.450">
    <property type="entry name" value="EAL domain"/>
    <property type="match status" value="1"/>
</dbReference>
<dbReference type="SUPFAM" id="SSF141868">
    <property type="entry name" value="EAL domain-like"/>
    <property type="match status" value="1"/>
</dbReference>
<keyword evidence="5" id="KW-0808">Transferase</keyword>
<gene>
    <name evidence="5" type="ORF">RJ41_04735</name>
</gene>
<dbReference type="InterPro" id="IPR029787">
    <property type="entry name" value="Nucleotide_cyclase"/>
</dbReference>
<dbReference type="InterPro" id="IPR000014">
    <property type="entry name" value="PAS"/>
</dbReference>
<dbReference type="InterPro" id="IPR052155">
    <property type="entry name" value="Biofilm_reg_signaling"/>
</dbReference>
<dbReference type="InterPro" id="IPR001633">
    <property type="entry name" value="EAL_dom"/>
</dbReference>
<feature type="coiled-coil region" evidence="1">
    <location>
        <begin position="16"/>
        <end position="43"/>
    </location>
</feature>
<dbReference type="InterPro" id="IPR000700">
    <property type="entry name" value="PAS-assoc_C"/>
</dbReference>
<dbReference type="OrthoDB" id="9176779at2"/>
<accession>A0A0B3YDY4</accession>
<feature type="domain" description="EAL" evidence="3">
    <location>
        <begin position="467"/>
        <end position="720"/>
    </location>
</feature>
<dbReference type="InterPro" id="IPR043128">
    <property type="entry name" value="Rev_trsase/Diguanyl_cyclase"/>
</dbReference>
<keyword evidence="6" id="KW-1185">Reference proteome</keyword>
<keyword evidence="1" id="KW-0175">Coiled coil</keyword>
<protein>
    <submittedName>
        <fullName evidence="5">Histidine kinase</fullName>
    </submittedName>
</protein>
<evidence type="ECO:0000259" key="2">
    <source>
        <dbReference type="PROSITE" id="PS50113"/>
    </source>
</evidence>
<dbReference type="InterPro" id="IPR035965">
    <property type="entry name" value="PAS-like_dom_sf"/>
</dbReference>
<organism evidence="5 6">
    <name type="scientific">Alteromonas marina</name>
    <dbReference type="NCBI Taxonomy" id="203795"/>
    <lineage>
        <taxon>Bacteria</taxon>
        <taxon>Pseudomonadati</taxon>
        <taxon>Pseudomonadota</taxon>
        <taxon>Gammaproteobacteria</taxon>
        <taxon>Alteromonadales</taxon>
        <taxon>Alteromonadaceae</taxon>
        <taxon>Alteromonas/Salinimonas group</taxon>
        <taxon>Alteromonas</taxon>
    </lineage>
</organism>
<dbReference type="Proteomes" id="UP000031197">
    <property type="component" value="Unassembled WGS sequence"/>
</dbReference>
<dbReference type="NCBIfam" id="TIGR00254">
    <property type="entry name" value="GGDEF"/>
    <property type="match status" value="1"/>
</dbReference>
<dbReference type="EMBL" id="JWLW01000009">
    <property type="protein sequence ID" value="KHT55355.1"/>
    <property type="molecule type" value="Genomic_DNA"/>
</dbReference>
<evidence type="ECO:0000256" key="1">
    <source>
        <dbReference type="SAM" id="Coils"/>
    </source>
</evidence>
<dbReference type="InterPro" id="IPR001610">
    <property type="entry name" value="PAC"/>
</dbReference>
<dbReference type="CDD" id="cd01948">
    <property type="entry name" value="EAL"/>
    <property type="match status" value="1"/>
</dbReference>
<dbReference type="PROSITE" id="PS50113">
    <property type="entry name" value="PAC"/>
    <property type="match status" value="2"/>
</dbReference>
<feature type="domain" description="GGDEF" evidence="4">
    <location>
        <begin position="325"/>
        <end position="458"/>
    </location>
</feature>
<dbReference type="GO" id="GO:0016301">
    <property type="term" value="F:kinase activity"/>
    <property type="evidence" value="ECO:0007669"/>
    <property type="project" value="UniProtKB-KW"/>
</dbReference>
<dbReference type="SMART" id="SM00267">
    <property type="entry name" value="GGDEF"/>
    <property type="match status" value="1"/>
</dbReference>
<dbReference type="SUPFAM" id="SSF55785">
    <property type="entry name" value="PYP-like sensor domain (PAS domain)"/>
    <property type="match status" value="2"/>
</dbReference>
<dbReference type="Pfam" id="PF00563">
    <property type="entry name" value="EAL"/>
    <property type="match status" value="1"/>
</dbReference>
<evidence type="ECO:0000259" key="4">
    <source>
        <dbReference type="PROSITE" id="PS50887"/>
    </source>
</evidence>
<feature type="domain" description="PAC" evidence="2">
    <location>
        <begin position="126"/>
        <end position="180"/>
    </location>
</feature>
<dbReference type="Gene3D" id="3.30.70.270">
    <property type="match status" value="1"/>
</dbReference>
<keyword evidence="5" id="KW-0418">Kinase</keyword>
<dbReference type="SMART" id="SM00052">
    <property type="entry name" value="EAL"/>
    <property type="match status" value="1"/>
</dbReference>
<reference evidence="5 6" key="1">
    <citation type="submission" date="2014-12" db="EMBL/GenBank/DDBJ databases">
        <title>Genome sequencing of Alteromonas marina AD001.</title>
        <authorList>
            <person name="Adrian T.G.S."/>
            <person name="Chan K.G."/>
        </authorList>
    </citation>
    <scope>NUCLEOTIDE SEQUENCE [LARGE SCALE GENOMIC DNA]</scope>
    <source>
        <strain evidence="5 6">AD001</strain>
    </source>
</reference>
<feature type="domain" description="PAC" evidence="2">
    <location>
        <begin position="245"/>
        <end position="297"/>
    </location>
</feature>
<comment type="caution">
    <text evidence="5">The sequence shown here is derived from an EMBL/GenBank/DDBJ whole genome shotgun (WGS) entry which is preliminary data.</text>
</comment>
<dbReference type="CDD" id="cd00130">
    <property type="entry name" value="PAS"/>
    <property type="match status" value="1"/>
</dbReference>
<dbReference type="SUPFAM" id="SSF55073">
    <property type="entry name" value="Nucleotide cyclase"/>
    <property type="match status" value="1"/>
</dbReference>
<dbReference type="InterPro" id="IPR000160">
    <property type="entry name" value="GGDEF_dom"/>
</dbReference>
<dbReference type="AlphaFoldDB" id="A0A0B3YDY4"/>
<evidence type="ECO:0000313" key="5">
    <source>
        <dbReference type="EMBL" id="KHT55355.1"/>
    </source>
</evidence>
<evidence type="ECO:0000259" key="3">
    <source>
        <dbReference type="PROSITE" id="PS50883"/>
    </source>
</evidence>